<dbReference type="InterPro" id="IPR036034">
    <property type="entry name" value="PDZ_sf"/>
</dbReference>
<dbReference type="Gene3D" id="2.30.42.10">
    <property type="match status" value="1"/>
</dbReference>
<proteinExistence type="predicted"/>
<gene>
    <name evidence="3" type="ORF">BRAN1462_LOCUS29367</name>
</gene>
<name>A0A6U6N8F2_9DINO</name>
<evidence type="ECO:0000256" key="1">
    <source>
        <dbReference type="SAM" id="MobiDB-lite"/>
    </source>
</evidence>
<feature type="domain" description="PDZ" evidence="2">
    <location>
        <begin position="55"/>
        <end position="113"/>
    </location>
</feature>
<dbReference type="InterPro" id="IPR001478">
    <property type="entry name" value="PDZ"/>
</dbReference>
<reference evidence="3" key="1">
    <citation type="submission" date="2021-01" db="EMBL/GenBank/DDBJ databases">
        <authorList>
            <person name="Corre E."/>
            <person name="Pelletier E."/>
            <person name="Niang G."/>
            <person name="Scheremetjew M."/>
            <person name="Finn R."/>
            <person name="Kale V."/>
            <person name="Holt S."/>
            <person name="Cochrane G."/>
            <person name="Meng A."/>
            <person name="Brown T."/>
            <person name="Cohen L."/>
        </authorList>
    </citation>
    <scope>NUCLEOTIDE SEQUENCE</scope>
    <source>
        <strain evidence="3">RCC3387</strain>
    </source>
</reference>
<organism evidence="3">
    <name type="scientific">Zooxanthella nutricula</name>
    <dbReference type="NCBI Taxonomy" id="1333877"/>
    <lineage>
        <taxon>Eukaryota</taxon>
        <taxon>Sar</taxon>
        <taxon>Alveolata</taxon>
        <taxon>Dinophyceae</taxon>
        <taxon>Peridiniales</taxon>
        <taxon>Peridiniales incertae sedis</taxon>
        <taxon>Zooxanthella</taxon>
    </lineage>
</organism>
<sequence length="141" mass="15716">MGTVHTCCSSKDTDRFESAENQPKEKLPGGFDDTHLAEGEFNNACESRHVADFFYVYLDRSTGLRLGVDVDHSDTISLLIDGIDLSGLISEWNVAHPDQKVQQGDRIVEVNGRRRDVAQLVAECKKEQALKVGIQRGAYQH</sequence>
<protein>
    <recommendedName>
        <fullName evidence="2">PDZ domain-containing protein</fullName>
    </recommendedName>
</protein>
<dbReference type="AlphaFoldDB" id="A0A6U6N8F2"/>
<accession>A0A6U6N8F2</accession>
<dbReference type="SUPFAM" id="SSF50156">
    <property type="entry name" value="PDZ domain-like"/>
    <property type="match status" value="1"/>
</dbReference>
<dbReference type="PROSITE" id="PS50106">
    <property type="entry name" value="PDZ"/>
    <property type="match status" value="1"/>
</dbReference>
<evidence type="ECO:0000259" key="2">
    <source>
        <dbReference type="PROSITE" id="PS50106"/>
    </source>
</evidence>
<evidence type="ECO:0000313" key="3">
    <source>
        <dbReference type="EMBL" id="CAD9574046.1"/>
    </source>
</evidence>
<feature type="compositionally biased region" description="Basic and acidic residues" evidence="1">
    <location>
        <begin position="11"/>
        <end position="31"/>
    </location>
</feature>
<dbReference type="EMBL" id="HBGW01046206">
    <property type="protein sequence ID" value="CAD9574046.1"/>
    <property type="molecule type" value="Transcribed_RNA"/>
</dbReference>
<feature type="region of interest" description="Disordered" evidence="1">
    <location>
        <begin position="1"/>
        <end position="31"/>
    </location>
</feature>
<feature type="compositionally biased region" description="Polar residues" evidence="1">
    <location>
        <begin position="1"/>
        <end position="10"/>
    </location>
</feature>